<evidence type="ECO:0000313" key="2">
    <source>
        <dbReference type="Proteomes" id="UP000199600"/>
    </source>
</evidence>
<organism evidence="1 2">
    <name type="scientific">Candidatus Propionivibrio aalborgensis</name>
    <dbReference type="NCBI Taxonomy" id="1860101"/>
    <lineage>
        <taxon>Bacteria</taxon>
        <taxon>Pseudomonadati</taxon>
        <taxon>Pseudomonadota</taxon>
        <taxon>Betaproteobacteria</taxon>
        <taxon>Rhodocyclales</taxon>
        <taxon>Rhodocyclaceae</taxon>
        <taxon>Propionivibrio</taxon>
    </lineage>
</organism>
<reference evidence="1 2" key="1">
    <citation type="submission" date="2016-06" db="EMBL/GenBank/DDBJ databases">
        <authorList>
            <person name="Kjaerup R.B."/>
            <person name="Dalgaard T.S."/>
            <person name="Juul-Madsen H.R."/>
        </authorList>
    </citation>
    <scope>NUCLEOTIDE SEQUENCE [LARGE SCALE GENOMIC DNA]</scope>
    <source>
        <strain evidence="1">2</strain>
    </source>
</reference>
<sequence length="103" mass="11662">MSKDTQCPYCGADVEINHDAGYGYEEDDLHQQECGECGKTFTYTTAIHFSYYAYKADCLNDGEHQYEKTKTTPPEYARLRCKECGHEKHLTANAKISPPRDAG</sequence>
<dbReference type="Proteomes" id="UP000199600">
    <property type="component" value="Unassembled WGS sequence"/>
</dbReference>
<dbReference type="AlphaFoldDB" id="A0A1A8XVS5"/>
<evidence type="ECO:0000313" key="1">
    <source>
        <dbReference type="EMBL" id="SBT09119.1"/>
    </source>
</evidence>
<dbReference type="RefSeq" id="WP_186411480.1">
    <property type="nucleotide sequence ID" value="NZ_FLQY01000231.1"/>
</dbReference>
<accession>A0A1A8XVS5</accession>
<dbReference type="EMBL" id="FLQY01000231">
    <property type="protein sequence ID" value="SBT09119.1"/>
    <property type="molecule type" value="Genomic_DNA"/>
</dbReference>
<gene>
    <name evidence="1" type="ORF">PROAA_3060002</name>
</gene>
<name>A0A1A8XVS5_9RHOO</name>
<proteinExistence type="predicted"/>
<protein>
    <submittedName>
        <fullName evidence="1">Uncharacterized protein</fullName>
    </submittedName>
</protein>
<keyword evidence="2" id="KW-1185">Reference proteome</keyword>